<accession>A0A179BJR6</accession>
<name>A0A179BJR6_ACIFR</name>
<comment type="caution">
    <text evidence="4">The sequence shown here is derived from an EMBL/GenBank/DDBJ whole genome shotgun (WGS) entry which is preliminary data.</text>
</comment>
<dbReference type="GO" id="GO:0046872">
    <property type="term" value="F:metal ion binding"/>
    <property type="evidence" value="ECO:0007669"/>
    <property type="project" value="UniProtKB-KW"/>
</dbReference>
<dbReference type="Proteomes" id="UP000078302">
    <property type="component" value="Unassembled WGS sequence"/>
</dbReference>
<dbReference type="CDD" id="cd02224">
    <property type="entry name" value="cupin_SPO2919-like"/>
    <property type="match status" value="1"/>
</dbReference>
<dbReference type="SUPFAM" id="SSF51182">
    <property type="entry name" value="RmlC-like cupins"/>
    <property type="match status" value="1"/>
</dbReference>
<evidence type="ECO:0000256" key="2">
    <source>
        <dbReference type="SAM" id="MobiDB-lite"/>
    </source>
</evidence>
<gene>
    <name evidence="4" type="ORF">A4H96_05335</name>
</gene>
<proteinExistence type="predicted"/>
<dbReference type="InterPro" id="IPR014710">
    <property type="entry name" value="RmlC-like_jellyroll"/>
</dbReference>
<keyword evidence="5" id="KW-1185">Reference proteome</keyword>
<dbReference type="InterPro" id="IPR011051">
    <property type="entry name" value="RmlC_Cupin_sf"/>
</dbReference>
<evidence type="ECO:0000313" key="5">
    <source>
        <dbReference type="Proteomes" id="UP000078302"/>
    </source>
</evidence>
<reference evidence="4 5" key="1">
    <citation type="submission" date="2016-04" db="EMBL/GenBank/DDBJ databases">
        <title>Acidithiobacillus ferrooxidans genome sequencing and assembly.</title>
        <authorList>
            <person name="Zhou Z."/>
        </authorList>
    </citation>
    <scope>NUCLEOTIDE SEQUENCE [LARGE SCALE GENOMIC DNA]</scope>
    <source>
        <strain evidence="4 5">BY0502</strain>
    </source>
</reference>
<dbReference type="Gene3D" id="2.60.120.10">
    <property type="entry name" value="Jelly Rolls"/>
    <property type="match status" value="1"/>
</dbReference>
<dbReference type="InterPro" id="IPR051610">
    <property type="entry name" value="GPI/OXD"/>
</dbReference>
<dbReference type="OrthoDB" id="116921at2"/>
<evidence type="ECO:0000256" key="1">
    <source>
        <dbReference type="ARBA" id="ARBA00022723"/>
    </source>
</evidence>
<feature type="region of interest" description="Disordered" evidence="2">
    <location>
        <begin position="156"/>
        <end position="179"/>
    </location>
</feature>
<evidence type="ECO:0000259" key="3">
    <source>
        <dbReference type="Pfam" id="PF07883"/>
    </source>
</evidence>
<dbReference type="InterPro" id="IPR013096">
    <property type="entry name" value="Cupin_2"/>
</dbReference>
<dbReference type="RefSeq" id="WP_064218627.1">
    <property type="nucleotide sequence ID" value="NZ_LVXZ01000056.1"/>
</dbReference>
<dbReference type="PANTHER" id="PTHR35848">
    <property type="entry name" value="OXALATE-BINDING PROTEIN"/>
    <property type="match status" value="1"/>
</dbReference>
<dbReference type="EMBL" id="LVXZ01000056">
    <property type="protein sequence ID" value="OAP91987.1"/>
    <property type="molecule type" value="Genomic_DNA"/>
</dbReference>
<sequence length="179" mass="19791">MDTRKLLLTAQEISQMKGERKVHFLNPGAVRINKSLGDAVGLRHMGIHLIHIEPGQESTEYHLHHCEEEAVYVLSGKGTLTMASDQYLIAPGDFVGFPRHTAAHSIINDGTETLVCLVIGQRLDQDIADYPNQHKRLYRNNGEWNLVDMGNIRVLRGPTQEPGAKQQGSGDGDSTVGEE</sequence>
<feature type="domain" description="Cupin type-2" evidence="3">
    <location>
        <begin position="49"/>
        <end position="119"/>
    </location>
</feature>
<dbReference type="Pfam" id="PF07883">
    <property type="entry name" value="Cupin_2"/>
    <property type="match status" value="1"/>
</dbReference>
<organism evidence="4 5">
    <name type="scientific">Acidithiobacillus ferrooxidans</name>
    <name type="common">Thiobacillus ferrooxidans</name>
    <dbReference type="NCBI Taxonomy" id="920"/>
    <lineage>
        <taxon>Bacteria</taxon>
        <taxon>Pseudomonadati</taxon>
        <taxon>Pseudomonadota</taxon>
        <taxon>Acidithiobacillia</taxon>
        <taxon>Acidithiobacillales</taxon>
        <taxon>Acidithiobacillaceae</taxon>
        <taxon>Acidithiobacillus</taxon>
    </lineage>
</organism>
<dbReference type="PANTHER" id="PTHR35848:SF9">
    <property type="entry name" value="SLL1358 PROTEIN"/>
    <property type="match status" value="1"/>
</dbReference>
<evidence type="ECO:0000313" key="4">
    <source>
        <dbReference type="EMBL" id="OAP91987.1"/>
    </source>
</evidence>
<protein>
    <submittedName>
        <fullName evidence="4">Cupin</fullName>
    </submittedName>
</protein>
<keyword evidence="1" id="KW-0479">Metal-binding</keyword>
<dbReference type="AlphaFoldDB" id="A0A179BJR6"/>